<feature type="compositionally biased region" description="Gly residues" evidence="8">
    <location>
        <begin position="42"/>
        <end position="52"/>
    </location>
</feature>
<dbReference type="PATRIC" id="fig|47500.12.peg.3714"/>
<evidence type="ECO:0000256" key="1">
    <source>
        <dbReference type="ARBA" id="ARBA00022448"/>
    </source>
</evidence>
<keyword evidence="5 7" id="KW-0408">Iron</keyword>
<keyword evidence="3 7" id="KW-0479">Metal-binding</keyword>
<feature type="binding site" description="axial binding residue" evidence="7">
    <location>
        <position position="66"/>
    </location>
    <ligand>
        <name>heme c</name>
        <dbReference type="ChEBI" id="CHEBI:61717"/>
    </ligand>
    <ligandPart>
        <name>Fe</name>
        <dbReference type="ChEBI" id="CHEBI:18248"/>
    </ligandPart>
</feature>
<keyword evidence="4" id="KW-0249">Electron transport</keyword>
<keyword evidence="2 6" id="KW-0349">Heme</keyword>
<reference evidence="11 13" key="1">
    <citation type="submission" date="2015-07" db="EMBL/GenBank/DDBJ databases">
        <title>Fjat-14205 dsm 2895.</title>
        <authorList>
            <person name="Liu B."/>
            <person name="Wang J."/>
            <person name="Zhu Y."/>
            <person name="Liu G."/>
            <person name="Chen Q."/>
            <person name="Chen Z."/>
            <person name="Lan J."/>
            <person name="Che J."/>
            <person name="Ge C."/>
            <person name="Shi H."/>
            <person name="Pan Z."/>
            <person name="Liu X."/>
        </authorList>
    </citation>
    <scope>NUCLEOTIDE SEQUENCE [LARGE SCALE GENOMIC DNA]</scope>
    <source>
        <strain evidence="11 13">DSM 2895</strain>
    </source>
</reference>
<evidence type="ECO:0000256" key="2">
    <source>
        <dbReference type="ARBA" id="ARBA00022617"/>
    </source>
</evidence>
<evidence type="ECO:0000256" key="6">
    <source>
        <dbReference type="PIRSR" id="PIRSR000025-1"/>
    </source>
</evidence>
<sequence length="123" mass="12356">MKKWMMTVSSILLVLALAAGCGAANKNEGGAAEQPAPAEQGGQAGGAAGGGGEAQKIFQANCTSCHGQNLEGGVGPNLTKVGGKYKSADEIKTIILKGRNGMPGGLVSETDAKALSDWLITKK</sequence>
<feature type="binding site" description="covalent" evidence="6">
    <location>
        <position position="65"/>
    </location>
    <ligand>
        <name>heme c</name>
        <dbReference type="ChEBI" id="CHEBI:61717"/>
    </ligand>
</feature>
<dbReference type="EMBL" id="FNED01000004">
    <property type="protein sequence ID" value="SDI49058.1"/>
    <property type="molecule type" value="Genomic_DNA"/>
</dbReference>
<name>A0A0D1XDK2_ANEMI</name>
<evidence type="ECO:0000256" key="7">
    <source>
        <dbReference type="PIRSR" id="PIRSR000025-2"/>
    </source>
</evidence>
<evidence type="ECO:0000259" key="10">
    <source>
        <dbReference type="PROSITE" id="PS51007"/>
    </source>
</evidence>
<dbReference type="GeneID" id="42304215"/>
<keyword evidence="1" id="KW-0813">Transport</keyword>
<dbReference type="PROSITE" id="PS51257">
    <property type="entry name" value="PROKAR_LIPOPROTEIN"/>
    <property type="match status" value="1"/>
</dbReference>
<dbReference type="OrthoDB" id="7933886at2"/>
<dbReference type="InterPro" id="IPR012218">
    <property type="entry name" value="Cyt_c_BACSU-c550-type"/>
</dbReference>
<feature type="chain" id="PRO_5041038424" evidence="9">
    <location>
        <begin position="24"/>
        <end position="123"/>
    </location>
</feature>
<feature type="region of interest" description="Disordered" evidence="8">
    <location>
        <begin position="26"/>
        <end position="52"/>
    </location>
</feature>
<comment type="PTM">
    <text evidence="6">Binds 1 heme c group covalently per subunit.</text>
</comment>
<proteinExistence type="predicted"/>
<dbReference type="AlphaFoldDB" id="A0A0D1XDK2"/>
<feature type="binding site" description="axial binding residue" evidence="7">
    <location>
        <position position="102"/>
    </location>
    <ligand>
        <name>heme c</name>
        <dbReference type="ChEBI" id="CHEBI:61717"/>
    </ligand>
    <ligandPart>
        <name>Fe</name>
        <dbReference type="ChEBI" id="CHEBI:18248"/>
    </ligandPart>
</feature>
<feature type="binding site" description="covalent" evidence="6">
    <location>
        <position position="62"/>
    </location>
    <ligand>
        <name>heme c</name>
        <dbReference type="ChEBI" id="CHEBI:61717"/>
    </ligand>
</feature>
<dbReference type="Proteomes" id="UP000037269">
    <property type="component" value="Unassembled WGS sequence"/>
</dbReference>
<evidence type="ECO:0000313" key="12">
    <source>
        <dbReference type="EMBL" id="SDI49058.1"/>
    </source>
</evidence>
<dbReference type="STRING" id="47500.AF333_03195"/>
<dbReference type="Proteomes" id="UP000182836">
    <property type="component" value="Unassembled WGS sequence"/>
</dbReference>
<evidence type="ECO:0000256" key="9">
    <source>
        <dbReference type="SAM" id="SignalP"/>
    </source>
</evidence>
<dbReference type="InterPro" id="IPR009056">
    <property type="entry name" value="Cyt_c-like_dom"/>
</dbReference>
<evidence type="ECO:0000313" key="14">
    <source>
        <dbReference type="Proteomes" id="UP000182836"/>
    </source>
</evidence>
<dbReference type="PANTHER" id="PTHR37823">
    <property type="entry name" value="CYTOCHROME C-553-LIKE"/>
    <property type="match status" value="1"/>
</dbReference>
<dbReference type="PIRSF" id="PIRSF000025">
    <property type="entry name" value="Cytc_Bsub_c550"/>
    <property type="match status" value="1"/>
</dbReference>
<evidence type="ECO:0000313" key="13">
    <source>
        <dbReference type="Proteomes" id="UP000037269"/>
    </source>
</evidence>
<accession>A0A0D1XDK2</accession>
<dbReference type="SUPFAM" id="SSF46626">
    <property type="entry name" value="Cytochrome c"/>
    <property type="match status" value="1"/>
</dbReference>
<evidence type="ECO:0000256" key="8">
    <source>
        <dbReference type="SAM" id="MobiDB-lite"/>
    </source>
</evidence>
<reference evidence="12 14" key="2">
    <citation type="submission" date="2016-10" db="EMBL/GenBank/DDBJ databases">
        <authorList>
            <person name="de Groot N.N."/>
        </authorList>
    </citation>
    <scope>NUCLEOTIDE SEQUENCE [LARGE SCALE GENOMIC DNA]</scope>
    <source>
        <strain evidence="12 14">DSM 2895</strain>
    </source>
</reference>
<keyword evidence="9" id="KW-0732">Signal</keyword>
<dbReference type="GO" id="GO:0020037">
    <property type="term" value="F:heme binding"/>
    <property type="evidence" value="ECO:0007669"/>
    <property type="project" value="InterPro"/>
</dbReference>
<dbReference type="Gene3D" id="1.10.760.10">
    <property type="entry name" value="Cytochrome c-like domain"/>
    <property type="match status" value="1"/>
</dbReference>
<dbReference type="Pfam" id="PF13442">
    <property type="entry name" value="Cytochrome_CBB3"/>
    <property type="match status" value="1"/>
</dbReference>
<dbReference type="GO" id="GO:0016020">
    <property type="term" value="C:membrane"/>
    <property type="evidence" value="ECO:0007669"/>
    <property type="project" value="InterPro"/>
</dbReference>
<dbReference type="EMBL" id="LGUG01000004">
    <property type="protein sequence ID" value="KON94645.1"/>
    <property type="molecule type" value="Genomic_DNA"/>
</dbReference>
<dbReference type="InterPro" id="IPR036909">
    <property type="entry name" value="Cyt_c-like_dom_sf"/>
</dbReference>
<evidence type="ECO:0000313" key="11">
    <source>
        <dbReference type="EMBL" id="KON94645.1"/>
    </source>
</evidence>
<evidence type="ECO:0000256" key="4">
    <source>
        <dbReference type="ARBA" id="ARBA00022982"/>
    </source>
</evidence>
<evidence type="ECO:0000256" key="3">
    <source>
        <dbReference type="ARBA" id="ARBA00022723"/>
    </source>
</evidence>
<dbReference type="PANTHER" id="PTHR37823:SF4">
    <property type="entry name" value="MENAQUINOL-CYTOCHROME C REDUCTASE CYTOCHROME B_C SUBUNIT"/>
    <property type="match status" value="1"/>
</dbReference>
<feature type="compositionally biased region" description="Low complexity" evidence="8">
    <location>
        <begin position="26"/>
        <end position="41"/>
    </location>
</feature>
<keyword evidence="13" id="KW-1185">Reference proteome</keyword>
<organism evidence="11 13">
    <name type="scientific">Aneurinibacillus migulanus</name>
    <name type="common">Bacillus migulanus</name>
    <dbReference type="NCBI Taxonomy" id="47500"/>
    <lineage>
        <taxon>Bacteria</taxon>
        <taxon>Bacillati</taxon>
        <taxon>Bacillota</taxon>
        <taxon>Bacilli</taxon>
        <taxon>Bacillales</taxon>
        <taxon>Paenibacillaceae</taxon>
        <taxon>Aneurinibacillus group</taxon>
        <taxon>Aneurinibacillus</taxon>
    </lineage>
</organism>
<dbReference type="RefSeq" id="WP_043067688.1">
    <property type="nucleotide sequence ID" value="NZ_BJOA01000134.1"/>
</dbReference>
<dbReference type="InterPro" id="IPR051811">
    <property type="entry name" value="Cytochrome_c550/c551-like"/>
</dbReference>
<feature type="signal peptide" evidence="9">
    <location>
        <begin position="1"/>
        <end position="23"/>
    </location>
</feature>
<feature type="domain" description="Cytochrome c" evidence="10">
    <location>
        <begin position="49"/>
        <end position="123"/>
    </location>
</feature>
<evidence type="ECO:0000256" key="5">
    <source>
        <dbReference type="ARBA" id="ARBA00023004"/>
    </source>
</evidence>
<gene>
    <name evidence="11" type="ORF">AF333_03195</name>
    <name evidence="12" type="ORF">SAMN04487909_104209</name>
</gene>
<protein>
    <submittedName>
        <fullName evidence="12">Cytochrome c551</fullName>
    </submittedName>
</protein>
<dbReference type="PROSITE" id="PS51007">
    <property type="entry name" value="CYTC"/>
    <property type="match status" value="1"/>
</dbReference>
<dbReference type="GO" id="GO:0005506">
    <property type="term" value="F:iron ion binding"/>
    <property type="evidence" value="ECO:0007669"/>
    <property type="project" value="InterPro"/>
</dbReference>
<dbReference type="GO" id="GO:0009055">
    <property type="term" value="F:electron transfer activity"/>
    <property type="evidence" value="ECO:0007669"/>
    <property type="project" value="InterPro"/>
</dbReference>